<keyword evidence="2" id="KW-1185">Reference proteome</keyword>
<dbReference type="EMBL" id="JAUIQD010000002">
    <property type="protein sequence ID" value="KAK3360745.1"/>
    <property type="molecule type" value="Genomic_DNA"/>
</dbReference>
<dbReference type="AlphaFoldDB" id="A0AAJ0HT28"/>
<comment type="caution">
    <text evidence="1">The sequence shown here is derived from an EMBL/GenBank/DDBJ whole genome shotgun (WGS) entry which is preliminary data.</text>
</comment>
<protein>
    <submittedName>
        <fullName evidence="1">Uncharacterized protein</fullName>
    </submittedName>
</protein>
<accession>A0AAJ0HT28</accession>
<name>A0AAJ0HT28_9PEZI</name>
<dbReference type="Proteomes" id="UP001275084">
    <property type="component" value="Unassembled WGS sequence"/>
</dbReference>
<reference evidence="1" key="2">
    <citation type="submission" date="2023-06" db="EMBL/GenBank/DDBJ databases">
        <authorList>
            <consortium name="Lawrence Berkeley National Laboratory"/>
            <person name="Haridas S."/>
            <person name="Hensen N."/>
            <person name="Bonometti L."/>
            <person name="Westerberg I."/>
            <person name="Brannstrom I.O."/>
            <person name="Guillou S."/>
            <person name="Cros-Aarteil S."/>
            <person name="Calhoun S."/>
            <person name="Kuo A."/>
            <person name="Mondo S."/>
            <person name="Pangilinan J."/>
            <person name="Riley R."/>
            <person name="Labutti K."/>
            <person name="Andreopoulos B."/>
            <person name="Lipzen A."/>
            <person name="Chen C."/>
            <person name="Yanf M."/>
            <person name="Daum C."/>
            <person name="Ng V."/>
            <person name="Clum A."/>
            <person name="Steindorff A."/>
            <person name="Ohm R."/>
            <person name="Martin F."/>
            <person name="Silar P."/>
            <person name="Natvig D."/>
            <person name="Lalanne C."/>
            <person name="Gautier V."/>
            <person name="Ament-Velasquez S.L."/>
            <person name="Kruys A."/>
            <person name="Hutchinson M.I."/>
            <person name="Powell A.J."/>
            <person name="Barry K."/>
            <person name="Miller A.N."/>
            <person name="Grigoriev I.V."/>
            <person name="Debuchy R."/>
            <person name="Gladieux P."/>
            <person name="Thoren M.H."/>
            <person name="Johannesson H."/>
        </authorList>
    </citation>
    <scope>NUCLEOTIDE SEQUENCE</scope>
    <source>
        <strain evidence="1">CBS 955.72</strain>
    </source>
</reference>
<organism evidence="1 2">
    <name type="scientific">Lasiosphaeria hispida</name>
    <dbReference type="NCBI Taxonomy" id="260671"/>
    <lineage>
        <taxon>Eukaryota</taxon>
        <taxon>Fungi</taxon>
        <taxon>Dikarya</taxon>
        <taxon>Ascomycota</taxon>
        <taxon>Pezizomycotina</taxon>
        <taxon>Sordariomycetes</taxon>
        <taxon>Sordariomycetidae</taxon>
        <taxon>Sordariales</taxon>
        <taxon>Lasiosphaeriaceae</taxon>
        <taxon>Lasiosphaeria</taxon>
    </lineage>
</organism>
<reference evidence="1" key="1">
    <citation type="journal article" date="2023" name="Mol. Phylogenet. Evol.">
        <title>Genome-scale phylogeny and comparative genomics of the fungal order Sordariales.</title>
        <authorList>
            <person name="Hensen N."/>
            <person name="Bonometti L."/>
            <person name="Westerberg I."/>
            <person name="Brannstrom I.O."/>
            <person name="Guillou S."/>
            <person name="Cros-Aarteil S."/>
            <person name="Calhoun S."/>
            <person name="Haridas S."/>
            <person name="Kuo A."/>
            <person name="Mondo S."/>
            <person name="Pangilinan J."/>
            <person name="Riley R."/>
            <person name="LaButti K."/>
            <person name="Andreopoulos B."/>
            <person name="Lipzen A."/>
            <person name="Chen C."/>
            <person name="Yan M."/>
            <person name="Daum C."/>
            <person name="Ng V."/>
            <person name="Clum A."/>
            <person name="Steindorff A."/>
            <person name="Ohm R.A."/>
            <person name="Martin F."/>
            <person name="Silar P."/>
            <person name="Natvig D.O."/>
            <person name="Lalanne C."/>
            <person name="Gautier V."/>
            <person name="Ament-Velasquez S.L."/>
            <person name="Kruys A."/>
            <person name="Hutchinson M.I."/>
            <person name="Powell A.J."/>
            <person name="Barry K."/>
            <person name="Miller A.N."/>
            <person name="Grigoriev I.V."/>
            <person name="Debuchy R."/>
            <person name="Gladieux P."/>
            <person name="Hiltunen Thoren M."/>
            <person name="Johannesson H."/>
        </authorList>
    </citation>
    <scope>NUCLEOTIDE SEQUENCE</scope>
    <source>
        <strain evidence="1">CBS 955.72</strain>
    </source>
</reference>
<evidence type="ECO:0000313" key="2">
    <source>
        <dbReference type="Proteomes" id="UP001275084"/>
    </source>
</evidence>
<gene>
    <name evidence="1" type="ORF">B0T25DRAFT_133159</name>
</gene>
<sequence>MLRSGEWHPPRPIGSVPPFEGRCLAVKRKPFLDQQPINGDPPRTWSNFRHSLLRQLPPCSGFGWKE</sequence>
<proteinExistence type="predicted"/>
<evidence type="ECO:0000313" key="1">
    <source>
        <dbReference type="EMBL" id="KAK3360745.1"/>
    </source>
</evidence>